<dbReference type="AlphaFoldDB" id="A0AAD6TPQ7"/>
<accession>A0AAD6TPQ7</accession>
<feature type="compositionally biased region" description="Low complexity" evidence="1">
    <location>
        <begin position="148"/>
        <end position="158"/>
    </location>
</feature>
<organism evidence="2 3">
    <name type="scientific">Mycena belliarum</name>
    <dbReference type="NCBI Taxonomy" id="1033014"/>
    <lineage>
        <taxon>Eukaryota</taxon>
        <taxon>Fungi</taxon>
        <taxon>Dikarya</taxon>
        <taxon>Basidiomycota</taxon>
        <taxon>Agaricomycotina</taxon>
        <taxon>Agaricomycetes</taxon>
        <taxon>Agaricomycetidae</taxon>
        <taxon>Agaricales</taxon>
        <taxon>Marasmiineae</taxon>
        <taxon>Mycenaceae</taxon>
        <taxon>Mycena</taxon>
    </lineage>
</organism>
<evidence type="ECO:0000313" key="2">
    <source>
        <dbReference type="EMBL" id="KAJ7073401.1"/>
    </source>
</evidence>
<feature type="non-terminal residue" evidence="2">
    <location>
        <position position="519"/>
    </location>
</feature>
<feature type="compositionally biased region" description="Low complexity" evidence="1">
    <location>
        <begin position="307"/>
        <end position="327"/>
    </location>
</feature>
<feature type="compositionally biased region" description="Basic and acidic residues" evidence="1">
    <location>
        <begin position="396"/>
        <end position="406"/>
    </location>
</feature>
<feature type="region of interest" description="Disordered" evidence="1">
    <location>
        <begin position="491"/>
        <end position="519"/>
    </location>
</feature>
<feature type="region of interest" description="Disordered" evidence="1">
    <location>
        <begin position="294"/>
        <end position="327"/>
    </location>
</feature>
<proteinExistence type="predicted"/>
<evidence type="ECO:0000256" key="1">
    <source>
        <dbReference type="SAM" id="MobiDB-lite"/>
    </source>
</evidence>
<feature type="compositionally biased region" description="Polar residues" evidence="1">
    <location>
        <begin position="105"/>
        <end position="120"/>
    </location>
</feature>
<comment type="caution">
    <text evidence="2">The sequence shown here is derived from an EMBL/GenBank/DDBJ whole genome shotgun (WGS) entry which is preliminary data.</text>
</comment>
<feature type="region of interest" description="Disordered" evidence="1">
    <location>
        <begin position="440"/>
        <end position="468"/>
    </location>
</feature>
<feature type="compositionally biased region" description="Low complexity" evidence="1">
    <location>
        <begin position="131"/>
        <end position="140"/>
    </location>
</feature>
<feature type="region of interest" description="Disordered" evidence="1">
    <location>
        <begin position="50"/>
        <end position="158"/>
    </location>
</feature>
<feature type="region of interest" description="Disordered" evidence="1">
    <location>
        <begin position="181"/>
        <end position="241"/>
    </location>
</feature>
<protein>
    <submittedName>
        <fullName evidence="2">Uncharacterized protein</fullName>
    </submittedName>
</protein>
<reference evidence="2" key="1">
    <citation type="submission" date="2023-03" db="EMBL/GenBank/DDBJ databases">
        <title>Massive genome expansion in bonnet fungi (Mycena s.s.) driven by repeated elements and novel gene families across ecological guilds.</title>
        <authorList>
            <consortium name="Lawrence Berkeley National Laboratory"/>
            <person name="Harder C.B."/>
            <person name="Miyauchi S."/>
            <person name="Viragh M."/>
            <person name="Kuo A."/>
            <person name="Thoen E."/>
            <person name="Andreopoulos B."/>
            <person name="Lu D."/>
            <person name="Skrede I."/>
            <person name="Drula E."/>
            <person name="Henrissat B."/>
            <person name="Morin E."/>
            <person name="Kohler A."/>
            <person name="Barry K."/>
            <person name="LaButti K."/>
            <person name="Morin E."/>
            <person name="Salamov A."/>
            <person name="Lipzen A."/>
            <person name="Mereny Z."/>
            <person name="Hegedus B."/>
            <person name="Baldrian P."/>
            <person name="Stursova M."/>
            <person name="Weitz H."/>
            <person name="Taylor A."/>
            <person name="Grigoriev I.V."/>
            <person name="Nagy L.G."/>
            <person name="Martin F."/>
            <person name="Kauserud H."/>
        </authorList>
    </citation>
    <scope>NUCLEOTIDE SEQUENCE</scope>
    <source>
        <strain evidence="2">CBHHK173m</strain>
    </source>
</reference>
<feature type="compositionally biased region" description="Low complexity" evidence="1">
    <location>
        <begin position="210"/>
        <end position="226"/>
    </location>
</feature>
<feature type="compositionally biased region" description="Basic and acidic residues" evidence="1">
    <location>
        <begin position="358"/>
        <end position="385"/>
    </location>
</feature>
<sequence>MPLNEISLRHLPDLSDASFSFLIPTDDDDLLRGDATDFFRGAQEASLLLGDHSSRSSPAPPSAQAKPLLPTTKANLHAPPALHATKPSTASRPPPAAVSEESVPITLSTDGAPTKSKSTTRAVPPAPVPQPVRVKAGPRTAPAPHPARAPAAPDAGADTDSAARLMAYAQQWQTMLPASADEGPMPLHPDAATKPKRTRAVPVPVPPAPSSTAPAPVSASVSASPATAPPTPVSNPTTKADDPVMFCDASNSITRVLPLASLPPATDANAAAPSFVPPTRAGTIVPRVVLGAGKRGRTRADPGPAPARSVASSESTSATATGTATVTVPRVSPSVPVTAPVALSTKARPKTTEILRAERQKLKTKTVGEKKPKVGGDGDTKKQNPDDSAAYATRNARVESNEREAEGADVDIEMQAPADVANAHMEMRVDDAHIAEYKHEDTGDGTMAPDALVPRASPPRDDGPLTLSQLSPRKQAALDDARMPVAVRMDIATAGKNPRGTKRRLEAPLGGEGDRDGEE</sequence>
<name>A0AAD6TPQ7_9AGAR</name>
<evidence type="ECO:0000313" key="3">
    <source>
        <dbReference type="Proteomes" id="UP001222325"/>
    </source>
</evidence>
<dbReference type="Proteomes" id="UP001222325">
    <property type="component" value="Unassembled WGS sequence"/>
</dbReference>
<gene>
    <name evidence="2" type="ORF">B0H15DRAFT_1027503</name>
</gene>
<dbReference type="EMBL" id="JARJCN010000115">
    <property type="protein sequence ID" value="KAJ7073401.1"/>
    <property type="molecule type" value="Genomic_DNA"/>
</dbReference>
<feature type="region of interest" description="Disordered" evidence="1">
    <location>
        <begin position="358"/>
        <end position="407"/>
    </location>
</feature>
<keyword evidence="3" id="KW-1185">Reference proteome</keyword>